<comment type="caution">
    <text evidence="2">The sequence shown here is derived from an EMBL/GenBank/DDBJ whole genome shotgun (WGS) entry which is preliminary data.</text>
</comment>
<dbReference type="OrthoDB" id="3312272at2"/>
<evidence type="ECO:0000256" key="1">
    <source>
        <dbReference type="SAM" id="MobiDB-lite"/>
    </source>
</evidence>
<dbReference type="Proteomes" id="UP000480854">
    <property type="component" value="Unassembled WGS sequence"/>
</dbReference>
<reference evidence="2 3" key="1">
    <citation type="submission" date="2018-07" db="EMBL/GenBank/DDBJ databases">
        <title>Genome sequence of Azospirillum sp. ATCC 49961.</title>
        <authorList>
            <person name="Sant'Anna F.H."/>
            <person name="Baldani J.I."/>
            <person name="Zilli J.E."/>
            <person name="Reis V.M."/>
            <person name="Hartmann A."/>
            <person name="Cruz L."/>
            <person name="de Souza E.M."/>
            <person name="de Oliveira Pedrosa F."/>
            <person name="Passaglia L.M.P."/>
        </authorList>
    </citation>
    <scope>NUCLEOTIDE SEQUENCE [LARGE SCALE GENOMIC DNA]</scope>
    <source>
        <strain evidence="2 3">ATCC 49961</strain>
    </source>
</reference>
<keyword evidence="3" id="KW-1185">Reference proteome</keyword>
<dbReference type="RefSeq" id="WP_149471605.1">
    <property type="nucleotide sequence ID" value="NZ_QOKW01000028.1"/>
</dbReference>
<evidence type="ECO:0000313" key="3">
    <source>
        <dbReference type="Proteomes" id="UP000480854"/>
    </source>
</evidence>
<accession>A0A9W7KPY5</accession>
<dbReference type="EMBL" id="QOKW01000028">
    <property type="protein sequence ID" value="KAA0676986.1"/>
    <property type="molecule type" value="Genomic_DNA"/>
</dbReference>
<sequence length="496" mass="55513">MASFDSFGPVFEKDTPVLRFTYGKDPNARWVLWPVFAWRVVAPVPKECKLNLFQRAVLGLARAKVTAISDVADRLLIAPDLAALVVLELQNMALLDHAGGTTARGLKMLDDIEEDPPDEAQVGHILTDPFSGKVWPRFLTGDLPIADVELNDDGWPVLLSGSAGDPWKDRTFSVLPYGRESVLMARPSAGDVLRAARRHRRQRDYDAVDDDRDVPRLQRVSFVDDRPQLYMLALRVRRHDSGDWMIDDPLGHGEAIDLRARLEERLDSHEGLRAWIDQARGGSPDDAQGKTAAQHQKDAEWKVEQRLTLTIRANADIYDRLVAMHRALLEASEPDAPLDKWDDVLVKAQRAVERALHTVYGNHRDVGPPLFTKLAHSDKEFNRRLLDAMAADLGFHAPLPMTLSSVRRGKVQHAEQGGRGSLRPLIVLGLLCADRDEEHPFRRAGGTAPDLLHRLDELATARDRAAHDGAATWPQRVQRHVDTVYAAVEALLLLQR</sequence>
<protein>
    <submittedName>
        <fullName evidence="2">Uncharacterized protein</fullName>
    </submittedName>
</protein>
<organism evidence="2 3">
    <name type="scientific">Roseomonas genomospecies 6</name>
    <dbReference type="NCBI Taxonomy" id="214106"/>
    <lineage>
        <taxon>Bacteria</taxon>
        <taxon>Pseudomonadati</taxon>
        <taxon>Pseudomonadota</taxon>
        <taxon>Alphaproteobacteria</taxon>
        <taxon>Acetobacterales</taxon>
        <taxon>Roseomonadaceae</taxon>
        <taxon>Roseomonas</taxon>
    </lineage>
</organism>
<evidence type="ECO:0000313" key="2">
    <source>
        <dbReference type="EMBL" id="KAA0676986.1"/>
    </source>
</evidence>
<proteinExistence type="predicted"/>
<feature type="region of interest" description="Disordered" evidence="1">
    <location>
        <begin position="278"/>
        <end position="298"/>
    </location>
</feature>
<gene>
    <name evidence="2" type="ORF">DS843_25255</name>
</gene>
<name>A0A9W7KPY5_9PROT</name>
<dbReference type="AlphaFoldDB" id="A0A9W7KPY5"/>